<proteinExistence type="evidence at transcript level"/>
<dbReference type="InterPro" id="IPR001906">
    <property type="entry name" value="Terpene_synth_N"/>
</dbReference>
<dbReference type="InterPro" id="IPR034741">
    <property type="entry name" value="Terpene_cyclase-like_1_C"/>
</dbReference>
<comment type="cofactor">
    <cofactor evidence="1">
        <name>Mg(2+)</name>
        <dbReference type="ChEBI" id="CHEBI:18420"/>
    </cofactor>
</comment>
<dbReference type="Gene3D" id="1.10.600.10">
    <property type="entry name" value="Farnesyl Diphosphate Synthase"/>
    <property type="match status" value="1"/>
</dbReference>
<dbReference type="CDD" id="cd00684">
    <property type="entry name" value="Terpene_cyclase_plant_C1"/>
    <property type="match status" value="1"/>
</dbReference>
<dbReference type="GO" id="GO:0016102">
    <property type="term" value="P:diterpenoid biosynthetic process"/>
    <property type="evidence" value="ECO:0007669"/>
    <property type="project" value="InterPro"/>
</dbReference>
<keyword evidence="8" id="KW-0456">Lyase</keyword>
<keyword evidence="5" id="KW-0479">Metal-binding</keyword>
<organism evidence="11">
    <name type="scientific">Salvia stenophylla</name>
    <dbReference type="NCBI Taxonomy" id="202612"/>
    <lineage>
        <taxon>Eukaryota</taxon>
        <taxon>Viridiplantae</taxon>
        <taxon>Streptophyta</taxon>
        <taxon>Embryophyta</taxon>
        <taxon>Tracheophyta</taxon>
        <taxon>Spermatophyta</taxon>
        <taxon>Magnoliopsida</taxon>
        <taxon>eudicotyledons</taxon>
        <taxon>Gunneridae</taxon>
        <taxon>Pentapetalae</taxon>
        <taxon>asterids</taxon>
        <taxon>lamiids</taxon>
        <taxon>Lamiales</taxon>
        <taxon>Lamiaceae</taxon>
        <taxon>Nepetoideae</taxon>
        <taxon>Mentheae</taxon>
        <taxon>Salviinae</taxon>
        <taxon>Salvia</taxon>
        <taxon>Salvia incertae sedis</taxon>
    </lineage>
</organism>
<sequence length="597" mass="69714">MAFPRNPTKLLHKPHNKSSKLISNSRISSYGHLPLRCSSQQLPTDEFQVERRSGNYSPSKWDVDYIQSLHSDYKEERHTRRASELIMEVKKLLEKEPNPTRQLELIDDLQKLGLSDHFNNEFKEILNSVYLDNKYYRNGAMKEVERDLYSTALAFRLLRQHGFQVAQDVLECFKNTKGEFEPSLSDDTRGLLQLYEASFLLTEGENTLELARDFTTKILEEKLRNDEIDDINLVTWIRHSLEIPIHWRIDRVNTSVWIDVYKRRPDMNPIVLELAVLDSNIVQAQYQEELKLDLQWWRNTCLAEKLPFARDRLVESYFWGVGVVQPRQHGIARMAVDRSIALITVIDDVYDVYGTLEELEQFTEAIRRWDISSIDQLPSYMQLCFLALDNFINDIAYDVLKEQGFNIIPYLRKSWTDMIEGFLLEAKWYHNGHKPKLEEYLENGWRSIGSTVVLTHAFFGVTHSLTKENIDQFFGYHEIVRLSSMLLRLADDLGTSTDEVSRGDVPKAIQCYMNDNIGASEAEAREHVKWCIWETWKKMNKVRVARDTPFSQDFIVCAMGMGRMGQYMYHYGDGHGIQHSIIHQQMSTCLFHPSSSN</sequence>
<dbReference type="BRENDA" id="4.2.3.107">
    <property type="organism ID" value="12840"/>
</dbReference>
<dbReference type="SFLD" id="SFLDS00005">
    <property type="entry name" value="Isoprenoid_Synthase_Type_I"/>
    <property type="match status" value="1"/>
</dbReference>
<keyword evidence="3" id="KW-0150">Chloroplast</keyword>
<reference evidence="11" key="1">
    <citation type="journal article" date="2003" name="Phytochemistry">
        <title>A cDNA clone for 3-carene synthase from Salvia stenophylla.</title>
        <authorList>
            <person name="Hoelscher D.J."/>
            <person name="Williams D.C."/>
            <person name="Wildung M.R."/>
            <person name="Croteau R."/>
        </authorList>
    </citation>
    <scope>NUCLEOTIDE SEQUENCE</scope>
    <source>
        <tissue evidence="11">Glandular trichomes</tissue>
    </source>
</reference>
<dbReference type="SFLD" id="SFLDG01014">
    <property type="entry name" value="Terpene_Cyclase_Like_1_N-term"/>
    <property type="match status" value="1"/>
</dbReference>
<evidence type="ECO:0000313" key="11">
    <source>
        <dbReference type="EMBL" id="AAM89254.1"/>
    </source>
</evidence>
<evidence type="ECO:0000256" key="6">
    <source>
        <dbReference type="ARBA" id="ARBA00022842"/>
    </source>
</evidence>
<dbReference type="GO" id="GO:0010333">
    <property type="term" value="F:terpene synthase activity"/>
    <property type="evidence" value="ECO:0007669"/>
    <property type="project" value="InterPro"/>
</dbReference>
<dbReference type="Pfam" id="PF01397">
    <property type="entry name" value="Terpene_synth"/>
    <property type="match status" value="1"/>
</dbReference>
<keyword evidence="7" id="KW-0809">Transit peptide</keyword>
<accession>Q8L5J7</accession>
<evidence type="ECO:0000259" key="10">
    <source>
        <dbReference type="Pfam" id="PF03936"/>
    </source>
</evidence>
<dbReference type="InterPro" id="IPR008949">
    <property type="entry name" value="Isoprenoid_synthase_dom_sf"/>
</dbReference>
<dbReference type="InterPro" id="IPR036965">
    <property type="entry name" value="Terpene_synth_N_sf"/>
</dbReference>
<dbReference type="InterPro" id="IPR044814">
    <property type="entry name" value="Terpene_cyclase_plant_C1"/>
</dbReference>
<dbReference type="InterPro" id="IPR005630">
    <property type="entry name" value="Terpene_synthase_metal-bd"/>
</dbReference>
<dbReference type="FunFam" id="1.10.600.10:FF:000007">
    <property type="entry name" value="Isoprene synthase, chloroplastic"/>
    <property type="match status" value="1"/>
</dbReference>
<keyword evidence="4" id="KW-0934">Plastid</keyword>
<dbReference type="SFLD" id="SFLDG01604">
    <property type="entry name" value="Terpene_Cyclase_Like_1_C_Termi"/>
    <property type="match status" value="1"/>
</dbReference>
<dbReference type="AlphaFoldDB" id="Q8L5J7"/>
<keyword evidence="6" id="KW-0460">Magnesium</keyword>
<dbReference type="InterPro" id="IPR050148">
    <property type="entry name" value="Terpene_synthase-like"/>
</dbReference>
<dbReference type="PANTHER" id="PTHR31225:SF9">
    <property type="entry name" value="TERPENE SYNTHASE 10"/>
    <property type="match status" value="1"/>
</dbReference>
<dbReference type="EMBL" id="AF527416">
    <property type="protein sequence ID" value="AAM89254.1"/>
    <property type="molecule type" value="mRNA"/>
</dbReference>
<protein>
    <submittedName>
        <fullName evidence="11">3-carene synthase</fullName>
    </submittedName>
</protein>
<feature type="domain" description="Terpene synthase N-terminal" evidence="9">
    <location>
        <begin position="61"/>
        <end position="241"/>
    </location>
</feature>
<evidence type="ECO:0000256" key="4">
    <source>
        <dbReference type="ARBA" id="ARBA00022640"/>
    </source>
</evidence>
<evidence type="ECO:0000259" key="9">
    <source>
        <dbReference type="Pfam" id="PF01397"/>
    </source>
</evidence>
<evidence type="ECO:0000256" key="7">
    <source>
        <dbReference type="ARBA" id="ARBA00022946"/>
    </source>
</evidence>
<evidence type="ECO:0000256" key="1">
    <source>
        <dbReference type="ARBA" id="ARBA00001946"/>
    </source>
</evidence>
<evidence type="ECO:0000256" key="2">
    <source>
        <dbReference type="ARBA" id="ARBA00004229"/>
    </source>
</evidence>
<dbReference type="Pfam" id="PF03936">
    <property type="entry name" value="Terpene_synth_C"/>
    <property type="match status" value="1"/>
</dbReference>
<dbReference type="InterPro" id="IPR008930">
    <property type="entry name" value="Terpenoid_cyclase/PrenylTrfase"/>
</dbReference>
<dbReference type="SMR" id="Q8L5J7"/>
<dbReference type="PANTHER" id="PTHR31225">
    <property type="entry name" value="OS04G0344100 PROTEIN-RELATED"/>
    <property type="match status" value="1"/>
</dbReference>
<dbReference type="SUPFAM" id="SSF48576">
    <property type="entry name" value="Terpenoid synthases"/>
    <property type="match status" value="1"/>
</dbReference>
<name>Q8L5J7_9LAMI</name>
<comment type="subcellular location">
    <subcellularLocation>
        <location evidence="2">Plastid</location>
        <location evidence="2">Chloroplast</location>
    </subcellularLocation>
</comment>
<dbReference type="BioCyc" id="MetaCyc:MONOMER-15470"/>
<dbReference type="Gene3D" id="1.50.10.130">
    <property type="entry name" value="Terpene synthase, N-terminal domain"/>
    <property type="match status" value="1"/>
</dbReference>
<dbReference type="GO" id="GO:0000287">
    <property type="term" value="F:magnesium ion binding"/>
    <property type="evidence" value="ECO:0007669"/>
    <property type="project" value="InterPro"/>
</dbReference>
<evidence type="ECO:0000256" key="8">
    <source>
        <dbReference type="ARBA" id="ARBA00023239"/>
    </source>
</evidence>
<evidence type="ECO:0000256" key="3">
    <source>
        <dbReference type="ARBA" id="ARBA00022528"/>
    </source>
</evidence>
<dbReference type="FunFam" id="1.50.10.130:FF:000001">
    <property type="entry name" value="Isoprene synthase, chloroplastic"/>
    <property type="match status" value="1"/>
</dbReference>
<feature type="domain" description="Terpene synthase metal-binding" evidence="10">
    <location>
        <begin position="300"/>
        <end position="538"/>
    </location>
</feature>
<evidence type="ECO:0000256" key="5">
    <source>
        <dbReference type="ARBA" id="ARBA00022723"/>
    </source>
</evidence>
<dbReference type="SUPFAM" id="SSF48239">
    <property type="entry name" value="Terpenoid cyclases/Protein prenyltransferases"/>
    <property type="match status" value="1"/>
</dbReference>
<dbReference type="SFLD" id="SFLDG01019">
    <property type="entry name" value="Terpene_Cyclase_Like_1_C_Termi"/>
    <property type="match status" value="1"/>
</dbReference>